<keyword evidence="3" id="KW-1185">Reference proteome</keyword>
<reference evidence="3" key="1">
    <citation type="submission" date="2016-06" db="EMBL/GenBank/DDBJ databases">
        <authorList>
            <person name="Varghese N."/>
            <person name="Submissions Spin"/>
        </authorList>
    </citation>
    <scope>NUCLEOTIDE SEQUENCE [LARGE SCALE GENOMIC DNA]</scope>
    <source>
        <strain evidence="3">DSM 44151</strain>
    </source>
</reference>
<feature type="transmembrane region" description="Helical" evidence="1">
    <location>
        <begin position="114"/>
        <end position="133"/>
    </location>
</feature>
<dbReference type="GeneID" id="43276769"/>
<organism evidence="2 3">
    <name type="scientific">Micromonospora chersina</name>
    <dbReference type="NCBI Taxonomy" id="47854"/>
    <lineage>
        <taxon>Bacteria</taxon>
        <taxon>Bacillati</taxon>
        <taxon>Actinomycetota</taxon>
        <taxon>Actinomycetes</taxon>
        <taxon>Micromonosporales</taxon>
        <taxon>Micromonosporaceae</taxon>
        <taxon>Micromonospora</taxon>
    </lineage>
</organism>
<proteinExistence type="predicted"/>
<name>A0A1C6TWP2_9ACTN</name>
<feature type="transmembrane region" description="Helical" evidence="1">
    <location>
        <begin position="12"/>
        <end position="34"/>
    </location>
</feature>
<dbReference type="RefSeq" id="WP_091305519.1">
    <property type="nucleotide sequence ID" value="NZ_FMIB01000002.1"/>
</dbReference>
<dbReference type="EMBL" id="FMIB01000002">
    <property type="protein sequence ID" value="SCL46099.1"/>
    <property type="molecule type" value="Genomic_DNA"/>
</dbReference>
<dbReference type="Proteomes" id="UP000198605">
    <property type="component" value="Unassembled WGS sequence"/>
</dbReference>
<keyword evidence="1" id="KW-0812">Transmembrane</keyword>
<evidence type="ECO:0000313" key="2">
    <source>
        <dbReference type="EMBL" id="SCL46099.1"/>
    </source>
</evidence>
<protein>
    <recommendedName>
        <fullName evidence="4">Metal transporter</fullName>
    </recommendedName>
</protein>
<accession>A0A1C6TWP2</accession>
<evidence type="ECO:0008006" key="4">
    <source>
        <dbReference type="Google" id="ProtNLM"/>
    </source>
</evidence>
<evidence type="ECO:0000256" key="1">
    <source>
        <dbReference type="SAM" id="Phobius"/>
    </source>
</evidence>
<evidence type="ECO:0000313" key="3">
    <source>
        <dbReference type="Proteomes" id="UP000198605"/>
    </source>
</evidence>
<dbReference type="AlphaFoldDB" id="A0A1C6TWP2"/>
<feature type="transmembrane region" description="Helical" evidence="1">
    <location>
        <begin position="65"/>
        <end position="85"/>
    </location>
</feature>
<keyword evidence="1" id="KW-1133">Transmembrane helix</keyword>
<dbReference type="STRING" id="47854.GA0070603_0081"/>
<feature type="transmembrane region" description="Helical" evidence="1">
    <location>
        <begin position="40"/>
        <end position="58"/>
    </location>
</feature>
<dbReference type="OrthoDB" id="3394023at2"/>
<sequence length="184" mass="18224">MTNTNRPAGVAGILFNVGLGVVFVLGLAFTAFMISDSWGTGYAIVNGTVGVLVCLLALLRGVDRFRTAVAGVGLAAVAVVVSLVADLPQEPGPITGLALAVLVGSALRTLPLQTAAAVGAGGLLVVVGSYLSALDNQNGFSAVTVLDALGWLAAVAAGLTLRGSDARTGVAPATAAWTPSARAR</sequence>
<feature type="transmembrane region" description="Helical" evidence="1">
    <location>
        <begin position="139"/>
        <end position="161"/>
    </location>
</feature>
<gene>
    <name evidence="2" type="ORF">GA0070603_0081</name>
</gene>
<keyword evidence="1" id="KW-0472">Membrane</keyword>